<dbReference type="EMBL" id="NGJK01000014">
    <property type="protein sequence ID" value="RAP03662.1"/>
    <property type="molecule type" value="Genomic_DNA"/>
</dbReference>
<evidence type="ECO:0000313" key="3">
    <source>
        <dbReference type="Proteomes" id="UP000248557"/>
    </source>
</evidence>
<evidence type="ECO:0000259" key="1">
    <source>
        <dbReference type="Pfam" id="PF00899"/>
    </source>
</evidence>
<dbReference type="SUPFAM" id="SSF69572">
    <property type="entry name" value="Activating enzymes of the ubiquitin-like proteins"/>
    <property type="match status" value="1"/>
</dbReference>
<sequence>MTELYNQMISRQKEVFTESQQEKIRNTPVLVIGCGGLGGTVIEQLVRAGFENLTIVDQDVFDKTNLNRQIRSNLDTIDKSKVETAKKESLKINPNLNITGYDTTITPENISQIFKGNDIVIDAVDNVYTRVMISREARKQNMAFIHCAVETTVGQLTIITNDTPSYEELFKLKSNGKTLDKSKEYLLGISTKKPQVLGTTPAIFGALEVNETIKYILESKDALFAPKVLLWDIFDMTSFRIIDF</sequence>
<protein>
    <recommendedName>
        <fullName evidence="1">THIF-type NAD/FAD binding fold domain-containing protein</fullName>
    </recommendedName>
</protein>
<dbReference type="AlphaFoldDB" id="A0A328Q0A5"/>
<reference evidence="2 3" key="1">
    <citation type="submission" date="2017-05" db="EMBL/GenBank/DDBJ databases">
        <title>Host range expansion of the Methanosphaera genus to humans and monogastric animals involves recent and extensive reduction in genome content.</title>
        <authorList>
            <person name="Hoedt E.C."/>
            <person name="Volmer J.G."/>
            <person name="Parks D.H."/>
            <person name="Rosewarne C.P."/>
            <person name="Denman S.E."/>
            <person name="Mcsweeney C.S."/>
            <person name="O Cuiv P."/>
            <person name="Hugenholtz P."/>
            <person name="Tyson G.W."/>
            <person name="Morrison M."/>
        </authorList>
    </citation>
    <scope>NUCLEOTIDE SEQUENCE [LARGE SCALE GENOMIC DNA]</scope>
    <source>
        <strain evidence="2 3">PA5</strain>
    </source>
</reference>
<proteinExistence type="predicted"/>
<dbReference type="Proteomes" id="UP000248557">
    <property type="component" value="Unassembled WGS sequence"/>
</dbReference>
<evidence type="ECO:0000313" key="2">
    <source>
        <dbReference type="EMBL" id="RAP03662.1"/>
    </source>
</evidence>
<dbReference type="Gene3D" id="3.40.50.720">
    <property type="entry name" value="NAD(P)-binding Rossmann-like Domain"/>
    <property type="match status" value="1"/>
</dbReference>
<feature type="domain" description="THIF-type NAD/FAD binding fold" evidence="1">
    <location>
        <begin position="11"/>
        <end position="240"/>
    </location>
</feature>
<dbReference type="GO" id="GO:0061504">
    <property type="term" value="P:cyclic threonylcarbamoyladenosine biosynthetic process"/>
    <property type="evidence" value="ECO:0007669"/>
    <property type="project" value="TreeGrafter"/>
</dbReference>
<dbReference type="RefSeq" id="WP_112149312.1">
    <property type="nucleotide sequence ID" value="NZ_CATZXA010000064.1"/>
</dbReference>
<dbReference type="GO" id="GO:0061503">
    <property type="term" value="F:tRNA threonylcarbamoyladenosine dehydratase"/>
    <property type="evidence" value="ECO:0007669"/>
    <property type="project" value="TreeGrafter"/>
</dbReference>
<dbReference type="Pfam" id="PF00899">
    <property type="entry name" value="ThiF"/>
    <property type="match status" value="1"/>
</dbReference>
<dbReference type="PANTHER" id="PTHR43267">
    <property type="entry name" value="TRNA THREONYLCARBAMOYLADENOSINE DEHYDRATASE"/>
    <property type="match status" value="1"/>
</dbReference>
<dbReference type="InterPro" id="IPR045886">
    <property type="entry name" value="ThiF/MoeB/HesA"/>
</dbReference>
<name>A0A328Q0A5_9EURY</name>
<dbReference type="InterPro" id="IPR000594">
    <property type="entry name" value="ThiF_NAD_FAD-bd"/>
</dbReference>
<gene>
    <name evidence="2" type="ORF">CA615_01175</name>
</gene>
<accession>A0A328Q0A5</accession>
<dbReference type="CDD" id="cd00757">
    <property type="entry name" value="ThiF_MoeB_HesA_family"/>
    <property type="match status" value="1"/>
</dbReference>
<comment type="caution">
    <text evidence="2">The sequence shown here is derived from an EMBL/GenBank/DDBJ whole genome shotgun (WGS) entry which is preliminary data.</text>
</comment>
<dbReference type="PANTHER" id="PTHR43267:SF1">
    <property type="entry name" value="TRNA THREONYLCARBAMOYLADENOSINE DEHYDRATASE"/>
    <property type="match status" value="1"/>
</dbReference>
<organism evidence="2 3">
    <name type="scientific">Methanosphaera stadtmanae</name>
    <dbReference type="NCBI Taxonomy" id="2317"/>
    <lineage>
        <taxon>Archaea</taxon>
        <taxon>Methanobacteriati</taxon>
        <taxon>Methanobacteriota</taxon>
        <taxon>Methanomada group</taxon>
        <taxon>Methanobacteria</taxon>
        <taxon>Methanobacteriales</taxon>
        <taxon>Methanobacteriaceae</taxon>
        <taxon>Methanosphaera</taxon>
    </lineage>
</organism>
<dbReference type="GO" id="GO:0008641">
    <property type="term" value="F:ubiquitin-like modifier activating enzyme activity"/>
    <property type="evidence" value="ECO:0007669"/>
    <property type="project" value="InterPro"/>
</dbReference>
<dbReference type="InterPro" id="IPR035985">
    <property type="entry name" value="Ubiquitin-activating_enz"/>
</dbReference>